<dbReference type="GO" id="GO:0004065">
    <property type="term" value="F:arylsulfatase activity"/>
    <property type="evidence" value="ECO:0007669"/>
    <property type="project" value="TreeGrafter"/>
</dbReference>
<dbReference type="Proteomes" id="UP000187941">
    <property type="component" value="Chromosome"/>
</dbReference>
<evidence type="ECO:0000256" key="3">
    <source>
        <dbReference type="ARBA" id="ARBA00022723"/>
    </source>
</evidence>
<dbReference type="Gene3D" id="3.40.720.10">
    <property type="entry name" value="Alkaline Phosphatase, subunit A"/>
    <property type="match status" value="1"/>
</dbReference>
<dbReference type="SUPFAM" id="SSF53649">
    <property type="entry name" value="Alkaline phosphatase-like"/>
    <property type="match status" value="1"/>
</dbReference>
<evidence type="ECO:0000313" key="9">
    <source>
        <dbReference type="EMBL" id="AQG78824.1"/>
    </source>
</evidence>
<dbReference type="PANTHER" id="PTHR42693">
    <property type="entry name" value="ARYLSULFATASE FAMILY MEMBER"/>
    <property type="match status" value="1"/>
</dbReference>
<dbReference type="InterPro" id="IPR050738">
    <property type="entry name" value="Sulfatase"/>
</dbReference>
<comment type="similarity">
    <text evidence="2">Belongs to the sulfatase family.</text>
</comment>
<dbReference type="PROSITE" id="PS00523">
    <property type="entry name" value="SULFATASE_1"/>
    <property type="match status" value="1"/>
</dbReference>
<comment type="cofactor">
    <cofactor evidence="1">
        <name>Ca(2+)</name>
        <dbReference type="ChEBI" id="CHEBI:29108"/>
    </cofactor>
</comment>
<keyword evidence="10" id="KW-1185">Reference proteome</keyword>
<sequence>MKHALAFLLFWMSSPLLAQTQPPNIVLIVADDLGYTDLSCYGHQRHRTPHIDSLARRGIRFTQAYAASPVCSPSRAALMTGKHPARLQLTNFLVGTRTDSLSPVDPAPWRPYLPASEITLAERLRTLGYQTGIVGKWHLGGVDSLAPWGQGFAFTRMIGRNGLDYYNYGIYEDSYKKEFRDKGQTYLTDKLTDYAVEFIGQADQKKPFFLYVPYSAPHILITPRADKLNKYLFNYNKWGEDYNPYYAAMLESLDDGVGRIVARLSELGLTENTLVIFTSDNGGVGLPELGPTPTNLAPLRKWKGHVYEGGIKVPLIMSWPGKMPQNQTCTNYLINTDFTPTLLELLGQPTPNLPDAKSFWPLLTNPATSLDRGAIFWHYPHFSNQMGRPAGAVRLGDWKLVENYETGQRELFNLARDIGETRDLSRSNRTKANELSTLLTNWRQEVGASMPVRKKPKS</sequence>
<dbReference type="RefSeq" id="WP_077130267.1">
    <property type="nucleotide sequence ID" value="NZ_CP014263.1"/>
</dbReference>
<dbReference type="KEGG" id="smon:AWR27_05500"/>
<keyword evidence="6" id="KW-0106">Calcium</keyword>
<evidence type="ECO:0000256" key="5">
    <source>
        <dbReference type="ARBA" id="ARBA00022801"/>
    </source>
</evidence>
<feature type="domain" description="Sulfatase N-terminal" evidence="8">
    <location>
        <begin position="23"/>
        <end position="347"/>
    </location>
</feature>
<accession>A0A1P9WTX3</accession>
<evidence type="ECO:0000256" key="4">
    <source>
        <dbReference type="ARBA" id="ARBA00022729"/>
    </source>
</evidence>
<dbReference type="AlphaFoldDB" id="A0A1P9WTX3"/>
<dbReference type="CDD" id="cd16144">
    <property type="entry name" value="ARS_like"/>
    <property type="match status" value="1"/>
</dbReference>
<dbReference type="Gene3D" id="3.30.1120.10">
    <property type="match status" value="1"/>
</dbReference>
<evidence type="ECO:0000256" key="6">
    <source>
        <dbReference type="ARBA" id="ARBA00022837"/>
    </source>
</evidence>
<dbReference type="InterPro" id="IPR024607">
    <property type="entry name" value="Sulfatase_CS"/>
</dbReference>
<protein>
    <submittedName>
        <fullName evidence="9">Sulfatase</fullName>
    </submittedName>
</protein>
<dbReference type="Pfam" id="PF00884">
    <property type="entry name" value="Sulfatase"/>
    <property type="match status" value="1"/>
</dbReference>
<keyword evidence="3" id="KW-0479">Metal-binding</keyword>
<gene>
    <name evidence="9" type="ORF">AWR27_05500</name>
</gene>
<dbReference type="STRING" id="1178516.AWR27_05500"/>
<keyword evidence="5" id="KW-0378">Hydrolase</keyword>
<dbReference type="OrthoDB" id="9764377at2"/>
<feature type="chain" id="PRO_5010358124" evidence="7">
    <location>
        <begin position="19"/>
        <end position="458"/>
    </location>
</feature>
<dbReference type="PANTHER" id="PTHR42693:SF42">
    <property type="entry name" value="ARYLSULFATASE G"/>
    <property type="match status" value="1"/>
</dbReference>
<dbReference type="EMBL" id="CP014263">
    <property type="protein sequence ID" value="AQG78824.1"/>
    <property type="molecule type" value="Genomic_DNA"/>
</dbReference>
<dbReference type="PROSITE" id="PS00149">
    <property type="entry name" value="SULFATASE_2"/>
    <property type="match status" value="1"/>
</dbReference>
<evidence type="ECO:0000256" key="2">
    <source>
        <dbReference type="ARBA" id="ARBA00008779"/>
    </source>
</evidence>
<evidence type="ECO:0000313" key="10">
    <source>
        <dbReference type="Proteomes" id="UP000187941"/>
    </source>
</evidence>
<reference evidence="9 10" key="1">
    <citation type="submission" date="2016-01" db="EMBL/GenBank/DDBJ databases">
        <authorList>
            <person name="Oliw E.H."/>
        </authorList>
    </citation>
    <scope>NUCLEOTIDE SEQUENCE [LARGE SCALE GENOMIC DNA]</scope>
    <source>
        <strain evidence="9 10">DY10</strain>
    </source>
</reference>
<name>A0A1P9WTX3_9BACT</name>
<proteinExistence type="inferred from homology"/>
<dbReference type="InterPro" id="IPR017850">
    <property type="entry name" value="Alkaline_phosphatase_core_sf"/>
</dbReference>
<dbReference type="InterPro" id="IPR000917">
    <property type="entry name" value="Sulfatase_N"/>
</dbReference>
<evidence type="ECO:0000256" key="1">
    <source>
        <dbReference type="ARBA" id="ARBA00001913"/>
    </source>
</evidence>
<evidence type="ECO:0000259" key="8">
    <source>
        <dbReference type="Pfam" id="PF00884"/>
    </source>
</evidence>
<dbReference type="GO" id="GO:0046872">
    <property type="term" value="F:metal ion binding"/>
    <property type="evidence" value="ECO:0007669"/>
    <property type="project" value="UniProtKB-KW"/>
</dbReference>
<feature type="signal peptide" evidence="7">
    <location>
        <begin position="1"/>
        <end position="18"/>
    </location>
</feature>
<organism evidence="9 10">
    <name type="scientific">Spirosoma montaniterrae</name>
    <dbReference type="NCBI Taxonomy" id="1178516"/>
    <lineage>
        <taxon>Bacteria</taxon>
        <taxon>Pseudomonadati</taxon>
        <taxon>Bacteroidota</taxon>
        <taxon>Cytophagia</taxon>
        <taxon>Cytophagales</taxon>
        <taxon>Cytophagaceae</taxon>
        <taxon>Spirosoma</taxon>
    </lineage>
</organism>
<keyword evidence="4 7" id="KW-0732">Signal</keyword>
<evidence type="ECO:0000256" key="7">
    <source>
        <dbReference type="SAM" id="SignalP"/>
    </source>
</evidence>